<feature type="domain" description="Sushi" evidence="6">
    <location>
        <begin position="136"/>
        <end position="193"/>
    </location>
</feature>
<dbReference type="SUPFAM" id="SSF57535">
    <property type="entry name" value="Complement control module/SCR domain"/>
    <property type="match status" value="3"/>
</dbReference>
<dbReference type="InterPro" id="IPR035976">
    <property type="entry name" value="Sushi/SCR/CCP_sf"/>
</dbReference>
<dbReference type="Gene3D" id="2.10.70.10">
    <property type="entry name" value="Complement Module, domain 1"/>
    <property type="match status" value="3"/>
</dbReference>
<evidence type="ECO:0000256" key="1">
    <source>
        <dbReference type="ARBA" id="ARBA00022729"/>
    </source>
</evidence>
<evidence type="ECO:0000256" key="4">
    <source>
        <dbReference type="PROSITE-ProRule" id="PRU00302"/>
    </source>
</evidence>
<dbReference type="OrthoDB" id="6160142at2759"/>
<evidence type="ECO:0000256" key="3">
    <source>
        <dbReference type="ARBA" id="ARBA00023157"/>
    </source>
</evidence>
<dbReference type="PROSITE" id="PS50923">
    <property type="entry name" value="SUSHI"/>
    <property type="match status" value="3"/>
</dbReference>
<keyword evidence="3 4" id="KW-1015">Disulfide bond</keyword>
<dbReference type="InterPro" id="IPR000436">
    <property type="entry name" value="Sushi_SCR_CCP_dom"/>
</dbReference>
<evidence type="ECO:0000259" key="6">
    <source>
        <dbReference type="PROSITE" id="PS50923"/>
    </source>
</evidence>
<dbReference type="AlphaFoldDB" id="A0A8S4P3Y8"/>
<organism evidence="7 8">
    <name type="scientific">Owenia fusiformis</name>
    <name type="common">Polychaete worm</name>
    <dbReference type="NCBI Taxonomy" id="6347"/>
    <lineage>
        <taxon>Eukaryota</taxon>
        <taxon>Metazoa</taxon>
        <taxon>Spiralia</taxon>
        <taxon>Lophotrochozoa</taxon>
        <taxon>Annelida</taxon>
        <taxon>Polychaeta</taxon>
        <taxon>Sedentaria</taxon>
        <taxon>Canalipalpata</taxon>
        <taxon>Sabellida</taxon>
        <taxon>Oweniida</taxon>
        <taxon>Oweniidae</taxon>
        <taxon>Owenia</taxon>
    </lineage>
</organism>
<reference evidence="7" key="1">
    <citation type="submission" date="2022-03" db="EMBL/GenBank/DDBJ databases">
        <authorList>
            <person name="Martin C."/>
        </authorList>
    </citation>
    <scope>NUCLEOTIDE SEQUENCE</scope>
</reference>
<comment type="caution">
    <text evidence="4">Lacks conserved residue(s) required for the propagation of feature annotation.</text>
</comment>
<dbReference type="InterPro" id="IPR051277">
    <property type="entry name" value="SEZ6_CSMD_C4BPB_Regulators"/>
</dbReference>
<keyword evidence="1" id="KW-0732">Signal</keyword>
<feature type="non-terminal residue" evidence="7">
    <location>
        <position position="282"/>
    </location>
</feature>
<protein>
    <recommendedName>
        <fullName evidence="6">Sushi domain-containing protein</fullName>
    </recommendedName>
</protein>
<keyword evidence="4" id="KW-0768">Sushi</keyword>
<name>A0A8S4P3Y8_OWEFU</name>
<feature type="disulfide bond" evidence="4">
    <location>
        <begin position="164"/>
        <end position="191"/>
    </location>
</feature>
<comment type="caution">
    <text evidence="7">The sequence shown here is derived from an EMBL/GenBank/DDBJ whole genome shotgun (WGS) entry which is preliminary data.</text>
</comment>
<gene>
    <name evidence="7" type="ORF">OFUS_LOCUS13274</name>
</gene>
<feature type="domain" description="Sushi" evidence="6">
    <location>
        <begin position="194"/>
        <end position="252"/>
    </location>
</feature>
<feature type="disulfide bond" evidence="4">
    <location>
        <begin position="106"/>
        <end position="133"/>
    </location>
</feature>
<evidence type="ECO:0000256" key="2">
    <source>
        <dbReference type="ARBA" id="ARBA00022737"/>
    </source>
</evidence>
<feature type="domain" description="Sushi" evidence="6">
    <location>
        <begin position="77"/>
        <end position="135"/>
    </location>
</feature>
<dbReference type="EMBL" id="CAIIXF020000006">
    <property type="protein sequence ID" value="CAH1787620.1"/>
    <property type="molecule type" value="Genomic_DNA"/>
</dbReference>
<keyword evidence="2" id="KW-0677">Repeat</keyword>
<feature type="region of interest" description="Disordered" evidence="5">
    <location>
        <begin position="47"/>
        <end position="66"/>
    </location>
</feature>
<dbReference type="PANTHER" id="PTHR45656:SF4">
    <property type="entry name" value="PROTEIN CBR-CLEC-78"/>
    <property type="match status" value="1"/>
</dbReference>
<dbReference type="PANTHER" id="PTHR45656">
    <property type="entry name" value="PROTEIN CBR-CLEC-78"/>
    <property type="match status" value="1"/>
</dbReference>
<dbReference type="CDD" id="cd00033">
    <property type="entry name" value="CCP"/>
    <property type="match status" value="3"/>
</dbReference>
<dbReference type="Proteomes" id="UP000749559">
    <property type="component" value="Unassembled WGS sequence"/>
</dbReference>
<evidence type="ECO:0000313" key="7">
    <source>
        <dbReference type="EMBL" id="CAH1787620.1"/>
    </source>
</evidence>
<feature type="region of interest" description="Disordered" evidence="5">
    <location>
        <begin position="1"/>
        <end position="37"/>
    </location>
</feature>
<dbReference type="SMART" id="SM00032">
    <property type="entry name" value="CCP"/>
    <property type="match status" value="3"/>
</dbReference>
<evidence type="ECO:0000313" key="8">
    <source>
        <dbReference type="Proteomes" id="UP000749559"/>
    </source>
</evidence>
<sequence>EQHDLDHDEQLHTNGDEALHDHTTRYEHGPNDESSKHEQILDDYGGWYSSKGHSQHGPRNDYKHQSYGYIPRRNGVIFCGALGAPSNGSLDGTSGNTIGDLIVFSCDTGYTLSGSSIRTCQSDGNWSGTATVCTIVDCGALATPTNGFQTGTTTTYQSVITFGCNTGYTFSGSATRTCQANGAWSGTTAFCTIVNCGTLATPTNGAITSTTGNTYLGVINFECDCGYILSGSASRTCQSTGAWDGTATVCTVRDAATCFLAGSPCDCALECCSGDCFIDTCQ</sequence>
<dbReference type="Pfam" id="PF00084">
    <property type="entry name" value="Sushi"/>
    <property type="match status" value="3"/>
</dbReference>
<feature type="disulfide bond" evidence="4">
    <location>
        <begin position="223"/>
        <end position="250"/>
    </location>
</feature>
<accession>A0A8S4P3Y8</accession>
<keyword evidence="8" id="KW-1185">Reference proteome</keyword>
<evidence type="ECO:0000256" key="5">
    <source>
        <dbReference type="SAM" id="MobiDB-lite"/>
    </source>
</evidence>
<proteinExistence type="predicted"/>